<dbReference type="AlphaFoldDB" id="A0A0R3VWK7"/>
<evidence type="ECO:0000313" key="1">
    <source>
        <dbReference type="WBParaSite" id="TASK_0000180101-mRNA-1"/>
    </source>
</evidence>
<protein>
    <submittedName>
        <fullName evidence="1">SYN1 protein</fullName>
    </submittedName>
</protein>
<sequence length="66" mass="6948">LEEHSFRYMVFVEAGVSGIEALVVRAQHQPPEGVLPLHPLLPSLPPRGACTLTHADVHGGARSAGA</sequence>
<name>A0A0R3VWK7_TAEAS</name>
<organism evidence="1">
    <name type="scientific">Taenia asiatica</name>
    <name type="common">Asian tapeworm</name>
    <dbReference type="NCBI Taxonomy" id="60517"/>
    <lineage>
        <taxon>Eukaryota</taxon>
        <taxon>Metazoa</taxon>
        <taxon>Spiralia</taxon>
        <taxon>Lophotrochozoa</taxon>
        <taxon>Platyhelminthes</taxon>
        <taxon>Cestoda</taxon>
        <taxon>Eucestoda</taxon>
        <taxon>Cyclophyllidea</taxon>
        <taxon>Taeniidae</taxon>
        <taxon>Taenia</taxon>
    </lineage>
</organism>
<reference evidence="1" key="1">
    <citation type="submission" date="2017-02" db="UniProtKB">
        <authorList>
            <consortium name="WormBaseParasite"/>
        </authorList>
    </citation>
    <scope>IDENTIFICATION</scope>
</reference>
<accession>A0A0R3VWK7</accession>
<proteinExistence type="predicted"/>
<dbReference type="WBParaSite" id="TASK_0000180101-mRNA-1">
    <property type="protein sequence ID" value="TASK_0000180101-mRNA-1"/>
    <property type="gene ID" value="TASK_0000180101"/>
</dbReference>